<keyword evidence="3" id="KW-1185">Reference proteome</keyword>
<dbReference type="AlphaFoldDB" id="A0A7W4P460"/>
<comment type="caution">
    <text evidence="2">The sequence shown here is derived from an EMBL/GenBank/DDBJ whole genome shotgun (WGS) entry which is preliminary data.</text>
</comment>
<gene>
    <name evidence="2" type="ORF">HLH21_13485</name>
</gene>
<dbReference type="Gene3D" id="3.40.50.150">
    <property type="entry name" value="Vaccinia Virus protein VP39"/>
    <property type="match status" value="1"/>
</dbReference>
<dbReference type="PANTHER" id="PTHR37524">
    <property type="entry name" value="RIBOSOMAL RNA LARGE SUBUNIT METHYLTRANSFERASE M"/>
    <property type="match status" value="1"/>
</dbReference>
<dbReference type="Pfam" id="PF01728">
    <property type="entry name" value="FtsJ"/>
    <property type="match status" value="1"/>
</dbReference>
<accession>A0A7W4P460</accession>
<dbReference type="InterPro" id="IPR029063">
    <property type="entry name" value="SAM-dependent_MTases_sf"/>
</dbReference>
<feature type="domain" description="Ribosomal RNA methyltransferase FtsJ" evidence="1">
    <location>
        <begin position="169"/>
        <end position="256"/>
    </location>
</feature>
<evidence type="ECO:0000259" key="1">
    <source>
        <dbReference type="Pfam" id="PF01728"/>
    </source>
</evidence>
<dbReference type="InterPro" id="IPR002877">
    <property type="entry name" value="RNA_MeTrfase_FtsJ_dom"/>
</dbReference>
<proteinExistence type="predicted"/>
<dbReference type="GO" id="GO:0032259">
    <property type="term" value="P:methylation"/>
    <property type="evidence" value="ECO:0007669"/>
    <property type="project" value="InterPro"/>
</dbReference>
<dbReference type="Proteomes" id="UP000561066">
    <property type="component" value="Unassembled WGS sequence"/>
</dbReference>
<dbReference type="SUPFAM" id="SSF53335">
    <property type="entry name" value="S-adenosyl-L-methionine-dependent methyltransferases"/>
    <property type="match status" value="1"/>
</dbReference>
<protein>
    <recommendedName>
        <fullName evidence="1">Ribosomal RNA methyltransferase FtsJ domain-containing protein</fullName>
    </recommendedName>
</protein>
<evidence type="ECO:0000313" key="2">
    <source>
        <dbReference type="EMBL" id="MBB2176921.1"/>
    </source>
</evidence>
<dbReference type="GO" id="GO:0008168">
    <property type="term" value="F:methyltransferase activity"/>
    <property type="evidence" value="ECO:0007669"/>
    <property type="project" value="InterPro"/>
</dbReference>
<dbReference type="EMBL" id="JABEQH010000019">
    <property type="protein sequence ID" value="MBB2176921.1"/>
    <property type="molecule type" value="Genomic_DNA"/>
</dbReference>
<name>A0A7W4P460_9PROT</name>
<sequence>MMTTSSSEQPVAPPLVLPHPVRAAYLAAEGFEAPLTEELRRKGVEPMGWHGRLALSSAPPVAAAWALDTWLEPELHPVPSIGAAAALLRARQRNWACHAVGHHRRAALIEARLPPVRARPLVFPAAAPTGHLGAWTLLAPDTMLLSTRKTSPFVNGAVAFVEDRVGPPSRAYLKLWEACARLGVWPRPGESCVDLGASPGGWTWAIAQCGAGVTAVDRADLDPRVAAMPGVVARRDSAFGIEPADLGPVDWMFSDIIAYPPRLLALARRWVAAGTARRIVMTIKFQGGTDHETAEAFAAIPGGRVLHLWHNKHELTFFWDRDPS</sequence>
<organism evidence="2 3">
    <name type="scientific">Gluconacetobacter johannae</name>
    <dbReference type="NCBI Taxonomy" id="112140"/>
    <lineage>
        <taxon>Bacteria</taxon>
        <taxon>Pseudomonadati</taxon>
        <taxon>Pseudomonadota</taxon>
        <taxon>Alphaproteobacteria</taxon>
        <taxon>Acetobacterales</taxon>
        <taxon>Acetobacteraceae</taxon>
        <taxon>Gluconacetobacter</taxon>
    </lineage>
</organism>
<dbReference type="PANTHER" id="PTHR37524:SF2">
    <property type="entry name" value="RIBOSOMAL RNA METHYLTRANSFERASE FTSJ DOMAIN-CONTAINING PROTEIN"/>
    <property type="match status" value="1"/>
</dbReference>
<reference evidence="2 3" key="1">
    <citation type="submission" date="2020-04" db="EMBL/GenBank/DDBJ databases">
        <title>Description of novel Gluconacetobacter.</title>
        <authorList>
            <person name="Sombolestani A."/>
        </authorList>
    </citation>
    <scope>NUCLEOTIDE SEQUENCE [LARGE SCALE GENOMIC DNA]</scope>
    <source>
        <strain evidence="2 3">LMG 21312</strain>
    </source>
</reference>
<evidence type="ECO:0000313" key="3">
    <source>
        <dbReference type="Proteomes" id="UP000561066"/>
    </source>
</evidence>